<evidence type="ECO:0000256" key="2">
    <source>
        <dbReference type="ARBA" id="ARBA00023015"/>
    </source>
</evidence>
<dbReference type="EMBL" id="VXPY01000117">
    <property type="protein sequence ID" value="MYD91821.1"/>
    <property type="molecule type" value="Genomic_DNA"/>
</dbReference>
<evidence type="ECO:0000256" key="6">
    <source>
        <dbReference type="SAM" id="MobiDB-lite"/>
    </source>
</evidence>
<dbReference type="Pfam" id="PF00486">
    <property type="entry name" value="Trans_reg_C"/>
    <property type="match status" value="1"/>
</dbReference>
<dbReference type="Gene3D" id="6.10.250.690">
    <property type="match status" value="1"/>
</dbReference>
<dbReference type="InterPro" id="IPR016032">
    <property type="entry name" value="Sig_transdc_resp-reg_C-effctor"/>
</dbReference>
<dbReference type="InterPro" id="IPR036388">
    <property type="entry name" value="WH-like_DNA-bd_sf"/>
</dbReference>
<proteinExistence type="predicted"/>
<feature type="domain" description="OmpR/PhoB-type" evidence="7">
    <location>
        <begin position="82"/>
        <end position="181"/>
    </location>
</feature>
<dbReference type="SMART" id="SM00862">
    <property type="entry name" value="Trans_reg_C"/>
    <property type="match status" value="1"/>
</dbReference>
<comment type="caution">
    <text evidence="8">The sequence shown here is derived from an EMBL/GenBank/DDBJ whole genome shotgun (WGS) entry which is preliminary data.</text>
</comment>
<accession>A0A6B1DWT0</accession>
<sequence length="198" mass="20993">AFVFVFAPPPVGVELVRGRPPRAGGAVGGGAPRGAPGAAPRALAAGGDDYLIAPFSPTELAARIQVVLRRQQATPAPDPFPAAQYVRGELTIDPARRQVFLAGQPLRLTGIEYRLLSHLAAHAGHLVTHDQLLWHVWGLPAAGGSGRLRTALKTLRRKLGDDASNPTYIFNEPRFGYRMAGSETQEPPVPEADLTSGS</sequence>
<dbReference type="PANTHER" id="PTHR48111:SF4">
    <property type="entry name" value="DNA-BINDING DUAL TRANSCRIPTIONAL REGULATOR OMPR"/>
    <property type="match status" value="1"/>
</dbReference>
<keyword evidence="3 5" id="KW-0238">DNA-binding</keyword>
<dbReference type="CDD" id="cd00383">
    <property type="entry name" value="trans_reg_C"/>
    <property type="match status" value="1"/>
</dbReference>
<dbReference type="GO" id="GO:0032993">
    <property type="term" value="C:protein-DNA complex"/>
    <property type="evidence" value="ECO:0007669"/>
    <property type="project" value="TreeGrafter"/>
</dbReference>
<keyword evidence="4" id="KW-0804">Transcription</keyword>
<feature type="region of interest" description="Disordered" evidence="6">
    <location>
        <begin position="179"/>
        <end position="198"/>
    </location>
</feature>
<dbReference type="InterPro" id="IPR039420">
    <property type="entry name" value="WalR-like"/>
</dbReference>
<feature type="DNA-binding region" description="OmpR/PhoB-type" evidence="5">
    <location>
        <begin position="82"/>
        <end position="181"/>
    </location>
</feature>
<evidence type="ECO:0000256" key="4">
    <source>
        <dbReference type="ARBA" id="ARBA00023163"/>
    </source>
</evidence>
<keyword evidence="2" id="KW-0805">Transcription regulation</keyword>
<dbReference type="Gene3D" id="1.10.10.10">
    <property type="entry name" value="Winged helix-like DNA-binding domain superfamily/Winged helix DNA-binding domain"/>
    <property type="match status" value="1"/>
</dbReference>
<evidence type="ECO:0000256" key="1">
    <source>
        <dbReference type="ARBA" id="ARBA00022553"/>
    </source>
</evidence>
<dbReference type="InterPro" id="IPR011006">
    <property type="entry name" value="CheY-like_superfamily"/>
</dbReference>
<keyword evidence="1" id="KW-0597">Phosphoprotein</keyword>
<dbReference type="AlphaFoldDB" id="A0A6B1DWT0"/>
<feature type="non-terminal residue" evidence="8">
    <location>
        <position position="1"/>
    </location>
</feature>
<dbReference type="SUPFAM" id="SSF52172">
    <property type="entry name" value="CheY-like"/>
    <property type="match status" value="1"/>
</dbReference>
<dbReference type="GO" id="GO:0000156">
    <property type="term" value="F:phosphorelay response regulator activity"/>
    <property type="evidence" value="ECO:0007669"/>
    <property type="project" value="TreeGrafter"/>
</dbReference>
<evidence type="ECO:0000256" key="3">
    <source>
        <dbReference type="ARBA" id="ARBA00023125"/>
    </source>
</evidence>
<organism evidence="8">
    <name type="scientific">Caldilineaceae bacterium SB0662_bin_9</name>
    <dbReference type="NCBI Taxonomy" id="2605258"/>
    <lineage>
        <taxon>Bacteria</taxon>
        <taxon>Bacillati</taxon>
        <taxon>Chloroflexota</taxon>
        <taxon>Caldilineae</taxon>
        <taxon>Caldilineales</taxon>
        <taxon>Caldilineaceae</taxon>
    </lineage>
</organism>
<evidence type="ECO:0000256" key="5">
    <source>
        <dbReference type="PROSITE-ProRule" id="PRU01091"/>
    </source>
</evidence>
<reference evidence="8" key="1">
    <citation type="submission" date="2019-09" db="EMBL/GenBank/DDBJ databases">
        <title>Characterisation of the sponge microbiome using genome-centric metagenomics.</title>
        <authorList>
            <person name="Engelberts J.P."/>
            <person name="Robbins S.J."/>
            <person name="De Goeij J.M."/>
            <person name="Aranda M."/>
            <person name="Bell S.C."/>
            <person name="Webster N.S."/>
        </authorList>
    </citation>
    <scope>NUCLEOTIDE SEQUENCE</scope>
    <source>
        <strain evidence="8">SB0662_bin_9</strain>
    </source>
</reference>
<name>A0A6B1DWT0_9CHLR</name>
<dbReference type="PROSITE" id="PS51755">
    <property type="entry name" value="OMPR_PHOB"/>
    <property type="match status" value="1"/>
</dbReference>
<protein>
    <submittedName>
        <fullName evidence="8">Response regulator transcription factor</fullName>
    </submittedName>
</protein>
<gene>
    <name evidence="8" type="ORF">F4Y08_16060</name>
</gene>
<dbReference type="PANTHER" id="PTHR48111">
    <property type="entry name" value="REGULATOR OF RPOS"/>
    <property type="match status" value="1"/>
</dbReference>
<dbReference type="GO" id="GO:0000976">
    <property type="term" value="F:transcription cis-regulatory region binding"/>
    <property type="evidence" value="ECO:0007669"/>
    <property type="project" value="TreeGrafter"/>
</dbReference>
<dbReference type="SUPFAM" id="SSF46894">
    <property type="entry name" value="C-terminal effector domain of the bipartite response regulators"/>
    <property type="match status" value="1"/>
</dbReference>
<evidence type="ECO:0000313" key="8">
    <source>
        <dbReference type="EMBL" id="MYD91821.1"/>
    </source>
</evidence>
<dbReference type="GO" id="GO:0005829">
    <property type="term" value="C:cytosol"/>
    <property type="evidence" value="ECO:0007669"/>
    <property type="project" value="TreeGrafter"/>
</dbReference>
<evidence type="ECO:0000259" key="7">
    <source>
        <dbReference type="PROSITE" id="PS51755"/>
    </source>
</evidence>
<dbReference type="GO" id="GO:0006355">
    <property type="term" value="P:regulation of DNA-templated transcription"/>
    <property type="evidence" value="ECO:0007669"/>
    <property type="project" value="InterPro"/>
</dbReference>
<dbReference type="InterPro" id="IPR001867">
    <property type="entry name" value="OmpR/PhoB-type_DNA-bd"/>
</dbReference>